<gene>
    <name evidence="7" type="ORF">DP116_06325</name>
</gene>
<feature type="transmembrane region" description="Helical" evidence="5">
    <location>
        <begin position="66"/>
        <end position="89"/>
    </location>
</feature>
<dbReference type="PANTHER" id="PTHR37422:SF13">
    <property type="entry name" value="LIPOPOLYSACCHARIDE BIOSYNTHESIS PROTEIN PA4999-RELATED"/>
    <property type="match status" value="1"/>
</dbReference>
<dbReference type="Proteomes" id="UP000718564">
    <property type="component" value="Unassembled WGS sequence"/>
</dbReference>
<evidence type="ECO:0000259" key="6">
    <source>
        <dbReference type="Pfam" id="PF04932"/>
    </source>
</evidence>
<organism evidence="7 8">
    <name type="scientific">Brasilonema bromeliae SPC951</name>
    <dbReference type="NCBI Taxonomy" id="385972"/>
    <lineage>
        <taxon>Bacteria</taxon>
        <taxon>Bacillati</taxon>
        <taxon>Cyanobacteriota</taxon>
        <taxon>Cyanophyceae</taxon>
        <taxon>Nostocales</taxon>
        <taxon>Scytonemataceae</taxon>
        <taxon>Brasilonema</taxon>
        <taxon>Bromeliae group (in: Brasilonema)</taxon>
    </lineage>
</organism>
<evidence type="ECO:0000256" key="1">
    <source>
        <dbReference type="ARBA" id="ARBA00004141"/>
    </source>
</evidence>
<dbReference type="InterPro" id="IPR051533">
    <property type="entry name" value="WaaL-like"/>
</dbReference>
<feature type="transmembrane region" description="Helical" evidence="5">
    <location>
        <begin position="28"/>
        <end position="45"/>
    </location>
</feature>
<accession>A0ABX1P5T0</accession>
<evidence type="ECO:0000313" key="8">
    <source>
        <dbReference type="Proteomes" id="UP000718564"/>
    </source>
</evidence>
<comment type="caution">
    <text evidence="7">The sequence shown here is derived from an EMBL/GenBank/DDBJ whole genome shotgun (WGS) entry which is preliminary data.</text>
</comment>
<protein>
    <recommendedName>
        <fullName evidence="6">O-antigen ligase-related domain-containing protein</fullName>
    </recommendedName>
</protein>
<name>A0ABX1P5T0_9CYAN</name>
<dbReference type="EMBL" id="QMEB01000031">
    <property type="protein sequence ID" value="NMG19081.1"/>
    <property type="molecule type" value="Genomic_DNA"/>
</dbReference>
<comment type="subcellular location">
    <subcellularLocation>
        <location evidence="1">Membrane</location>
        <topology evidence="1">Multi-pass membrane protein</topology>
    </subcellularLocation>
</comment>
<evidence type="ECO:0000256" key="3">
    <source>
        <dbReference type="ARBA" id="ARBA00022989"/>
    </source>
</evidence>
<reference evidence="7 8" key="1">
    <citation type="submission" date="2018-06" db="EMBL/GenBank/DDBJ databases">
        <title>Comparative genomics of Brasilonema spp. strains.</title>
        <authorList>
            <person name="Alvarenga D.O."/>
            <person name="Fiore M.F."/>
            <person name="Varani A.M."/>
        </authorList>
    </citation>
    <scope>NUCLEOTIDE SEQUENCE [LARGE SCALE GENOMIC DNA]</scope>
    <source>
        <strain evidence="7 8">SPC951</strain>
    </source>
</reference>
<feature type="transmembrane region" description="Helical" evidence="5">
    <location>
        <begin position="196"/>
        <end position="212"/>
    </location>
</feature>
<feature type="domain" description="O-antigen ligase-related" evidence="6">
    <location>
        <begin position="202"/>
        <end position="348"/>
    </location>
</feature>
<feature type="transmembrane region" description="Helical" evidence="5">
    <location>
        <begin position="95"/>
        <end position="113"/>
    </location>
</feature>
<feature type="transmembrane region" description="Helical" evidence="5">
    <location>
        <begin position="376"/>
        <end position="395"/>
    </location>
</feature>
<evidence type="ECO:0000256" key="2">
    <source>
        <dbReference type="ARBA" id="ARBA00022692"/>
    </source>
</evidence>
<feature type="transmembrane region" description="Helical" evidence="5">
    <location>
        <begin position="243"/>
        <end position="265"/>
    </location>
</feature>
<dbReference type="InterPro" id="IPR007016">
    <property type="entry name" value="O-antigen_ligase-rel_domated"/>
</dbReference>
<dbReference type="RefSeq" id="WP_169154362.1">
    <property type="nucleotide sequence ID" value="NZ_CAWPJE010000396.1"/>
</dbReference>
<feature type="transmembrane region" description="Helical" evidence="5">
    <location>
        <begin position="5"/>
        <end position="22"/>
    </location>
</feature>
<feature type="transmembrane region" description="Helical" evidence="5">
    <location>
        <begin position="401"/>
        <end position="418"/>
    </location>
</feature>
<keyword evidence="2 5" id="KW-0812">Transmembrane</keyword>
<evidence type="ECO:0000256" key="4">
    <source>
        <dbReference type="ARBA" id="ARBA00023136"/>
    </source>
</evidence>
<feature type="transmembrane region" description="Helical" evidence="5">
    <location>
        <begin position="173"/>
        <end position="189"/>
    </location>
</feature>
<keyword evidence="4 5" id="KW-0472">Membrane</keyword>
<dbReference type="PANTHER" id="PTHR37422">
    <property type="entry name" value="TEICHURONIC ACID BIOSYNTHESIS PROTEIN TUAE"/>
    <property type="match status" value="1"/>
</dbReference>
<dbReference type="Pfam" id="PF04932">
    <property type="entry name" value="Wzy_C"/>
    <property type="match status" value="1"/>
</dbReference>
<keyword evidence="8" id="KW-1185">Reference proteome</keyword>
<feature type="transmembrane region" description="Helical" evidence="5">
    <location>
        <begin position="120"/>
        <end position="139"/>
    </location>
</feature>
<evidence type="ECO:0000256" key="5">
    <source>
        <dbReference type="SAM" id="Phobius"/>
    </source>
</evidence>
<evidence type="ECO:0000313" key="7">
    <source>
        <dbReference type="EMBL" id="NMG19081.1"/>
    </source>
</evidence>
<feature type="transmembrane region" description="Helical" evidence="5">
    <location>
        <begin position="333"/>
        <end position="355"/>
    </location>
</feature>
<sequence length="428" mass="48779">MKIKIFYIPIFLLVADLLLSLPQFNLRVIGALRVAFIPLLVLVLIEQLRKVDEKRIRFTISMSWPLLLLPILFLFQIVAIPSSAVSTHLSGCTKYISWCLLYLCGLLSLNSQTTRQVRHILLLTLLFVFLATIVQYPILLQRSSESLSSIISSYGHQEDKDIFGLFGAANEDANSLMTLFPLSLFYISQKRGSKRNLWKVFLLLYIPIILFFNGTRTALFITFPLVIFLFHFSLSIKNLIKLVPFLITFVLIYSLYVADFAGSSFSKESEGEGSWGFRVERVWVPASNYTSENSPLFGFGSRGWEYVCLINGIVRGAGELNEFEVVPSHNVYVWSYVSWGFFGLFIYIAFLLTLLKESFQLSIFPQEKEVALFGQTLFCCVVAYCIWASISNAYIESGWDILFVLGILIASLKMTVLLNQNRTYLSNR</sequence>
<proteinExistence type="predicted"/>
<feature type="transmembrane region" description="Helical" evidence="5">
    <location>
        <begin position="218"/>
        <end position="236"/>
    </location>
</feature>
<keyword evidence="3 5" id="KW-1133">Transmembrane helix</keyword>